<dbReference type="GO" id="GO:0004674">
    <property type="term" value="F:protein serine/threonine kinase activity"/>
    <property type="evidence" value="ECO:0007669"/>
    <property type="project" value="TreeGrafter"/>
</dbReference>
<keyword evidence="3" id="KW-0333">Golgi apparatus</keyword>
<protein>
    <submittedName>
        <fullName evidence="11">FAM20C golgi associated secretory pathway kinase</fullName>
    </submittedName>
</protein>
<dbReference type="Pfam" id="PF06702">
    <property type="entry name" value="Fam20C"/>
    <property type="match status" value="1"/>
</dbReference>
<dbReference type="AlphaFoldDB" id="A0A8C5U922"/>
<accession>A0A8C5U922</accession>
<keyword evidence="12" id="KW-1185">Reference proteome</keyword>
<reference evidence="11" key="1">
    <citation type="submission" date="2025-08" db="UniProtKB">
        <authorList>
            <consortium name="Ensembl"/>
        </authorList>
    </citation>
    <scope>IDENTIFICATION</scope>
</reference>
<keyword evidence="5" id="KW-0325">Glycoprotein</keyword>
<evidence type="ECO:0000313" key="12">
    <source>
        <dbReference type="Proteomes" id="UP000694560"/>
    </source>
</evidence>
<feature type="compositionally biased region" description="Basic and acidic residues" evidence="9">
    <location>
        <begin position="60"/>
        <end position="70"/>
    </location>
</feature>
<dbReference type="Ensembl" id="ENSMCST00000018736.1">
    <property type="protein sequence ID" value="ENSMCSP00000018276.1"/>
    <property type="gene ID" value="ENSMCSG00000012796.1"/>
</dbReference>
<evidence type="ECO:0000256" key="3">
    <source>
        <dbReference type="ARBA" id="ARBA00023034"/>
    </source>
</evidence>
<proteinExistence type="inferred from homology"/>
<dbReference type="InterPro" id="IPR024869">
    <property type="entry name" value="FAM20"/>
</dbReference>
<evidence type="ECO:0000256" key="8">
    <source>
        <dbReference type="PIRSR" id="PIRSR624869-3"/>
    </source>
</evidence>
<evidence type="ECO:0000256" key="9">
    <source>
        <dbReference type="SAM" id="MobiDB-lite"/>
    </source>
</evidence>
<dbReference type="CDD" id="cd10471">
    <property type="entry name" value="FAM20C_C"/>
    <property type="match status" value="1"/>
</dbReference>
<dbReference type="OrthoDB" id="8583677at2759"/>
<evidence type="ECO:0000313" key="11">
    <source>
        <dbReference type="Ensembl" id="ENSMCSP00000018276.1"/>
    </source>
</evidence>
<evidence type="ECO:0000256" key="4">
    <source>
        <dbReference type="ARBA" id="ARBA00023157"/>
    </source>
</evidence>
<keyword evidence="7" id="KW-0547">Nucleotide-binding</keyword>
<feature type="binding site" evidence="8">
    <location>
        <position position="218"/>
    </location>
    <ligand>
        <name>Mn(2+)</name>
        <dbReference type="ChEBI" id="CHEBI:29035"/>
    </ligand>
</feature>
<evidence type="ECO:0000259" key="10">
    <source>
        <dbReference type="Pfam" id="PF06702"/>
    </source>
</evidence>
<dbReference type="GO" id="GO:0005794">
    <property type="term" value="C:Golgi apparatus"/>
    <property type="evidence" value="ECO:0007669"/>
    <property type="project" value="UniProtKB-SubCell"/>
</dbReference>
<dbReference type="PANTHER" id="PTHR12450:SF11">
    <property type="entry name" value="EXTRACELLULAR SERINE_THREONINE PROTEIN KINASE FAM20C"/>
    <property type="match status" value="1"/>
</dbReference>
<feature type="region of interest" description="Disordered" evidence="9">
    <location>
        <begin position="26"/>
        <end position="81"/>
    </location>
</feature>
<dbReference type="InterPro" id="IPR009581">
    <property type="entry name" value="FAM20_C"/>
</dbReference>
<comment type="subcellular location">
    <subcellularLocation>
        <location evidence="1">Golgi apparatus</location>
    </subcellularLocation>
</comment>
<feature type="binding site" evidence="7">
    <location>
        <position position="181"/>
    </location>
    <ligand>
        <name>ATP</name>
        <dbReference type="ChEBI" id="CHEBI:30616"/>
    </ligand>
</feature>
<feature type="active site" evidence="6">
    <location>
        <position position="370"/>
    </location>
</feature>
<evidence type="ECO:0000256" key="7">
    <source>
        <dbReference type="PIRSR" id="PIRSR624869-2"/>
    </source>
</evidence>
<evidence type="ECO:0000256" key="2">
    <source>
        <dbReference type="ARBA" id="ARBA00006557"/>
    </source>
</evidence>
<dbReference type="GO" id="GO:0005524">
    <property type="term" value="F:ATP binding"/>
    <property type="evidence" value="ECO:0007669"/>
    <property type="project" value="UniProtKB-KW"/>
</dbReference>
<reference evidence="11" key="2">
    <citation type="submission" date="2025-09" db="UniProtKB">
        <authorList>
            <consortium name="Ensembl"/>
        </authorList>
    </citation>
    <scope>IDENTIFICATION</scope>
</reference>
<keyword evidence="8" id="KW-0464">Manganese</keyword>
<evidence type="ECO:0000256" key="6">
    <source>
        <dbReference type="PIRSR" id="PIRSR624869-1"/>
    </source>
</evidence>
<evidence type="ECO:0000256" key="1">
    <source>
        <dbReference type="ARBA" id="ARBA00004555"/>
    </source>
</evidence>
<feature type="binding site" evidence="7">
    <location>
        <position position="390"/>
    </location>
    <ligand>
        <name>ATP</name>
        <dbReference type="ChEBI" id="CHEBI:30616"/>
    </ligand>
</feature>
<feature type="binding site" evidence="7">
    <location>
        <begin position="301"/>
        <end position="304"/>
    </location>
    <ligand>
        <name>ATP</name>
        <dbReference type="ChEBI" id="CHEBI:30616"/>
    </ligand>
</feature>
<keyword evidence="7" id="KW-0067">ATP-binding</keyword>
<keyword evidence="4" id="KW-1015">Disulfide bond</keyword>
<sequence>MVFLVACTMHIMIDLLGPGAPRPARAPGLLRLRPAPPPPPRSRRRRSGRRRRWREGAAAAERRGEGRRLIGPELRAPPPPYARPTRALTAGLRSLLQAPALPRPLPTAAGQRANSQNEDHHEEFLPTGETSIDSYPNWLKFHIGINRYELYSRHNPAIEALLQDLVSQKITSVAMKSGGTQLKLIMTFQNYGQALFKPMKQTREQETPPDFFYFSDYERHNAEIAAFHLDRILDFRRVPPVAGRLVNMTREIRDVTRDKKLWRTFFISPANNICFYGECSYYCSTEHALCGKPDQIEGSLAAFLPDLSLAKRKTWRNPWRRSYHKRKKAEWEVDPDYCEEVKQTPPYDSGTRILDIMDMTVFDFLMGNMDRHHYETFEKFGNETFIIHLDNGRGFGKYSHDELSILVPLNQCCRIRKSTYLRLQLLAKEEYKLSLLMKESLLKDKIAPILYQPHLEAMDRRLRIVLKAVSDCIEKDGYDNVVENDFNTDVNTATTER</sequence>
<keyword evidence="8" id="KW-0479">Metal-binding</keyword>
<feature type="binding site" evidence="7">
    <location>
        <position position="197"/>
    </location>
    <ligand>
        <name>ATP</name>
        <dbReference type="ChEBI" id="CHEBI:30616"/>
    </ligand>
</feature>
<feature type="compositionally biased region" description="Basic residues" evidence="9">
    <location>
        <begin position="41"/>
        <end position="53"/>
    </location>
</feature>
<dbReference type="PANTHER" id="PTHR12450">
    <property type="entry name" value="DENTIN MATRIX PROTEIN 4 PROTEIN FAM20"/>
    <property type="match status" value="1"/>
</dbReference>
<feature type="binding site" evidence="7">
    <location>
        <position position="218"/>
    </location>
    <ligand>
        <name>ATP</name>
        <dbReference type="ChEBI" id="CHEBI:30616"/>
    </ligand>
</feature>
<feature type="domain" description="FAM20 C-terminal" evidence="10">
    <location>
        <begin position="265"/>
        <end position="482"/>
    </location>
</feature>
<evidence type="ECO:0000256" key="5">
    <source>
        <dbReference type="ARBA" id="ARBA00023180"/>
    </source>
</evidence>
<comment type="similarity">
    <text evidence="2">Belongs to the FAM20 family.</text>
</comment>
<name>A0A8C5U922_9PASS</name>
<feature type="binding site" evidence="8">
    <location>
        <position position="390"/>
    </location>
    <ligand>
        <name>Mn(2+)</name>
        <dbReference type="ChEBI" id="CHEBI:29035"/>
    </ligand>
</feature>
<comment type="cofactor">
    <cofactor evidence="8">
        <name>Mn(2+)</name>
        <dbReference type="ChEBI" id="CHEBI:29035"/>
    </cofactor>
</comment>
<dbReference type="GO" id="GO:0046872">
    <property type="term" value="F:metal ion binding"/>
    <property type="evidence" value="ECO:0007669"/>
    <property type="project" value="UniProtKB-KW"/>
</dbReference>
<organism evidence="11 12">
    <name type="scientific">Malurus cyaneus samueli</name>
    <dbReference type="NCBI Taxonomy" id="2593467"/>
    <lineage>
        <taxon>Eukaryota</taxon>
        <taxon>Metazoa</taxon>
        <taxon>Chordata</taxon>
        <taxon>Craniata</taxon>
        <taxon>Vertebrata</taxon>
        <taxon>Euteleostomi</taxon>
        <taxon>Archelosauria</taxon>
        <taxon>Archosauria</taxon>
        <taxon>Dinosauria</taxon>
        <taxon>Saurischia</taxon>
        <taxon>Theropoda</taxon>
        <taxon>Coelurosauria</taxon>
        <taxon>Aves</taxon>
        <taxon>Neognathae</taxon>
        <taxon>Neoaves</taxon>
        <taxon>Telluraves</taxon>
        <taxon>Australaves</taxon>
        <taxon>Passeriformes</taxon>
        <taxon>Meliphagoidea</taxon>
        <taxon>Maluridae</taxon>
        <taxon>Malurus</taxon>
    </lineage>
</organism>
<feature type="binding site" evidence="7">
    <location>
        <position position="375"/>
    </location>
    <ligand>
        <name>ATP</name>
        <dbReference type="ChEBI" id="CHEBI:30616"/>
    </ligand>
</feature>
<dbReference type="Proteomes" id="UP000694560">
    <property type="component" value="Unplaced"/>
</dbReference>